<protein>
    <recommendedName>
        <fullName evidence="4">Carboxylesterase type B domain-containing protein</fullName>
    </recommendedName>
</protein>
<dbReference type="Proteomes" id="UP000019132">
    <property type="component" value="Unassembled WGS sequence"/>
</dbReference>
<dbReference type="Pfam" id="PF03283">
    <property type="entry name" value="PAE"/>
    <property type="match status" value="1"/>
</dbReference>
<dbReference type="HOGENOM" id="CLU_038649_1_0_1"/>
<organism evidence="2 3">
    <name type="scientific">Globisporangium ultimum (strain ATCC 200006 / CBS 805.95 / DAOM BR144)</name>
    <name type="common">Pythium ultimum</name>
    <dbReference type="NCBI Taxonomy" id="431595"/>
    <lineage>
        <taxon>Eukaryota</taxon>
        <taxon>Sar</taxon>
        <taxon>Stramenopiles</taxon>
        <taxon>Oomycota</taxon>
        <taxon>Peronosporomycetes</taxon>
        <taxon>Pythiales</taxon>
        <taxon>Pythiaceae</taxon>
        <taxon>Globisporangium</taxon>
    </lineage>
</organism>
<dbReference type="PANTHER" id="PTHR21562">
    <property type="entry name" value="NOTUM-RELATED"/>
    <property type="match status" value="1"/>
</dbReference>
<dbReference type="PANTHER" id="PTHR21562:SF83">
    <property type="entry name" value="PECTIN ACETYLESTERASE 4"/>
    <property type="match status" value="1"/>
</dbReference>
<dbReference type="InParanoid" id="K3WPQ4"/>
<dbReference type="EMBL" id="GL376560">
    <property type="status" value="NOT_ANNOTATED_CDS"/>
    <property type="molecule type" value="Genomic_DNA"/>
</dbReference>
<feature type="signal peptide" evidence="1">
    <location>
        <begin position="1"/>
        <end position="18"/>
    </location>
</feature>
<name>K3WPQ4_GLOUD</name>
<evidence type="ECO:0000313" key="3">
    <source>
        <dbReference type="Proteomes" id="UP000019132"/>
    </source>
</evidence>
<dbReference type="SUPFAM" id="SSF53474">
    <property type="entry name" value="alpha/beta-Hydrolases"/>
    <property type="match status" value="1"/>
</dbReference>
<evidence type="ECO:0008006" key="4">
    <source>
        <dbReference type="Google" id="ProtNLM"/>
    </source>
</evidence>
<keyword evidence="1" id="KW-0732">Signal</keyword>
<dbReference type="eggNOG" id="ENOG502S6R8">
    <property type="taxonomic scope" value="Eukaryota"/>
</dbReference>
<feature type="chain" id="PRO_5003868136" description="Carboxylesterase type B domain-containing protein" evidence="1">
    <location>
        <begin position="19"/>
        <end position="442"/>
    </location>
</feature>
<dbReference type="GO" id="GO:0016787">
    <property type="term" value="F:hydrolase activity"/>
    <property type="evidence" value="ECO:0007669"/>
    <property type="project" value="InterPro"/>
</dbReference>
<dbReference type="Gene3D" id="3.40.50.1820">
    <property type="entry name" value="alpha/beta hydrolase"/>
    <property type="match status" value="1"/>
</dbReference>
<dbReference type="InterPro" id="IPR004963">
    <property type="entry name" value="PAE/NOTUM"/>
</dbReference>
<dbReference type="EnsemblProtists" id="PYU1_T006946">
    <property type="protein sequence ID" value="PYU1_T006946"/>
    <property type="gene ID" value="PYU1_G006931"/>
</dbReference>
<dbReference type="AlphaFoldDB" id="K3WPQ4"/>
<dbReference type="ESTHER" id="pytul-k3wpq4">
    <property type="family name" value="Pectinacetylesterase-Notum"/>
</dbReference>
<keyword evidence="3" id="KW-1185">Reference proteome</keyword>
<reference evidence="3" key="1">
    <citation type="journal article" date="2010" name="Genome Biol.">
        <title>Genome sequence of the necrotrophic plant pathogen Pythium ultimum reveals original pathogenicity mechanisms and effector repertoire.</title>
        <authorList>
            <person name="Levesque C.A."/>
            <person name="Brouwer H."/>
            <person name="Cano L."/>
            <person name="Hamilton J.P."/>
            <person name="Holt C."/>
            <person name="Huitema E."/>
            <person name="Raffaele S."/>
            <person name="Robideau G.P."/>
            <person name="Thines M."/>
            <person name="Win J."/>
            <person name="Zerillo M.M."/>
            <person name="Beakes G.W."/>
            <person name="Boore J.L."/>
            <person name="Busam D."/>
            <person name="Dumas B."/>
            <person name="Ferriera S."/>
            <person name="Fuerstenberg S.I."/>
            <person name="Gachon C.M."/>
            <person name="Gaulin E."/>
            <person name="Govers F."/>
            <person name="Grenville-Briggs L."/>
            <person name="Horner N."/>
            <person name="Hostetler J."/>
            <person name="Jiang R.H."/>
            <person name="Johnson J."/>
            <person name="Krajaejun T."/>
            <person name="Lin H."/>
            <person name="Meijer H.J."/>
            <person name="Moore B."/>
            <person name="Morris P."/>
            <person name="Phuntmart V."/>
            <person name="Puiu D."/>
            <person name="Shetty J."/>
            <person name="Stajich J.E."/>
            <person name="Tripathy S."/>
            <person name="Wawra S."/>
            <person name="van West P."/>
            <person name="Whitty B.R."/>
            <person name="Coutinho P.M."/>
            <person name="Henrissat B."/>
            <person name="Martin F."/>
            <person name="Thomas P.D."/>
            <person name="Tyler B.M."/>
            <person name="De Vries R.P."/>
            <person name="Kamoun S."/>
            <person name="Yandell M."/>
            <person name="Tisserat N."/>
            <person name="Buell C.R."/>
        </authorList>
    </citation>
    <scope>NUCLEOTIDE SEQUENCE</scope>
    <source>
        <strain evidence="3">DAOM:BR144</strain>
    </source>
</reference>
<dbReference type="OMA" id="TACKNHT"/>
<sequence>MWKISAIGALLFAGVASAYRPGDQVCTLSTDNQCAVDSITPSTLDESVLIYPGGETRCAFDDFNDAGGNFSTNKTFFFQVFPNKAQDKTKLMVYFQGGGACSGADTCGFSLQCSLGASHTFNPNAEAGSSGVLNRTNSDNLFKDWNIVHIPYCTGDLHIGNSSHAVAEGVFEAFLNQSQCRKQNMTTHLNGFTNTQSALKWALANYPNPEHLIIGGSSAGSLAAQALSAHVANLWKVEGSSIRYSMLGDSYVGVLPDDEKPSSVVLDYFGTCDVDLSLPADIVTACKNHTMGVVELMSSLIKEVPYSDWLFIDSKADRTQRLFYELLKQGILGYPFTNLISANDFFGNMTTMINAYKTVSSRISTFFVEGEKHVFLYYEGYGATVSDTGALLSDYLTTWLLPHNATDSSTSPTSAPSSAAPAQVVSVAAVAAMMLVAAWSAI</sequence>
<dbReference type="InterPro" id="IPR029058">
    <property type="entry name" value="AB_hydrolase_fold"/>
</dbReference>
<reference evidence="3" key="2">
    <citation type="submission" date="2010-04" db="EMBL/GenBank/DDBJ databases">
        <authorList>
            <person name="Buell R."/>
            <person name="Hamilton J."/>
            <person name="Hostetler J."/>
        </authorList>
    </citation>
    <scope>NUCLEOTIDE SEQUENCE [LARGE SCALE GENOMIC DNA]</scope>
    <source>
        <strain evidence="3">DAOM:BR144</strain>
    </source>
</reference>
<evidence type="ECO:0000256" key="1">
    <source>
        <dbReference type="SAM" id="SignalP"/>
    </source>
</evidence>
<dbReference type="VEuPathDB" id="FungiDB:PYU1_G006931"/>
<evidence type="ECO:0000313" key="2">
    <source>
        <dbReference type="EnsemblProtists" id="PYU1_T006946"/>
    </source>
</evidence>
<reference evidence="2" key="3">
    <citation type="submission" date="2015-02" db="UniProtKB">
        <authorList>
            <consortium name="EnsemblProtists"/>
        </authorList>
    </citation>
    <scope>IDENTIFICATION</scope>
    <source>
        <strain evidence="2">DAOM BR144</strain>
    </source>
</reference>
<accession>K3WPQ4</accession>
<proteinExistence type="predicted"/>